<dbReference type="Proteomes" id="UP000325440">
    <property type="component" value="Unassembled WGS sequence"/>
</dbReference>
<accession>A0A5E4M9N0</accession>
<protein>
    <submittedName>
        <fullName evidence="2">Uncharacterized protein</fullName>
    </submittedName>
</protein>
<name>A0A5E4M9N0_9HEMI</name>
<dbReference type="EMBL" id="CABPRJ010000485">
    <property type="protein sequence ID" value="VVC28915.1"/>
    <property type="molecule type" value="Genomic_DNA"/>
</dbReference>
<organism evidence="2 3">
    <name type="scientific">Cinara cedri</name>
    <dbReference type="NCBI Taxonomy" id="506608"/>
    <lineage>
        <taxon>Eukaryota</taxon>
        <taxon>Metazoa</taxon>
        <taxon>Ecdysozoa</taxon>
        <taxon>Arthropoda</taxon>
        <taxon>Hexapoda</taxon>
        <taxon>Insecta</taxon>
        <taxon>Pterygota</taxon>
        <taxon>Neoptera</taxon>
        <taxon>Paraneoptera</taxon>
        <taxon>Hemiptera</taxon>
        <taxon>Sternorrhyncha</taxon>
        <taxon>Aphidomorpha</taxon>
        <taxon>Aphidoidea</taxon>
        <taxon>Aphididae</taxon>
        <taxon>Lachninae</taxon>
        <taxon>Cinara</taxon>
    </lineage>
</organism>
<dbReference type="OrthoDB" id="6618650at2759"/>
<feature type="compositionally biased region" description="Polar residues" evidence="1">
    <location>
        <begin position="218"/>
        <end position="228"/>
    </location>
</feature>
<reference evidence="2 3" key="1">
    <citation type="submission" date="2019-08" db="EMBL/GenBank/DDBJ databases">
        <authorList>
            <person name="Alioto T."/>
            <person name="Alioto T."/>
            <person name="Gomez Garrido J."/>
        </authorList>
    </citation>
    <scope>NUCLEOTIDE SEQUENCE [LARGE SCALE GENOMIC DNA]</scope>
</reference>
<sequence length="228" mass="27053">MDPKLTEHLIRRRLILENYSESSEREEKNLNNNSNFEISSAPVKGIIPSIDIKNNFLEKLKKFESFSDNQNTKVTHQNIVEKHQNEIAIINKFNQIKEPILKKPIITNNLQFDNSNDSINDRKQKQDNFHEKIKQFELSFVPQNKIQKFNKTNEKKHQQTKNTLAKQLKTKFSSKSDYNNWELDKTWVFHKDDTNLNNTKNQLKSKPQREKKKKTEIVHNTTKIFSSN</sequence>
<gene>
    <name evidence="2" type="ORF">CINCED_3A020279</name>
</gene>
<proteinExistence type="predicted"/>
<evidence type="ECO:0000313" key="3">
    <source>
        <dbReference type="Proteomes" id="UP000325440"/>
    </source>
</evidence>
<evidence type="ECO:0000256" key="1">
    <source>
        <dbReference type="SAM" id="MobiDB-lite"/>
    </source>
</evidence>
<keyword evidence="3" id="KW-1185">Reference proteome</keyword>
<evidence type="ECO:0000313" key="2">
    <source>
        <dbReference type="EMBL" id="VVC28915.1"/>
    </source>
</evidence>
<dbReference type="AlphaFoldDB" id="A0A5E4M9N0"/>
<feature type="region of interest" description="Disordered" evidence="1">
    <location>
        <begin position="195"/>
        <end position="228"/>
    </location>
</feature>
<feature type="compositionally biased region" description="Polar residues" evidence="1">
    <location>
        <begin position="195"/>
        <end position="205"/>
    </location>
</feature>